<dbReference type="Pfam" id="PF05199">
    <property type="entry name" value="GMC_oxred_C"/>
    <property type="match status" value="1"/>
</dbReference>
<reference evidence="3" key="1">
    <citation type="submission" date="2021-01" db="EMBL/GenBank/DDBJ databases">
        <authorList>
            <person name="Corre E."/>
            <person name="Pelletier E."/>
            <person name="Niang G."/>
            <person name="Scheremetjew M."/>
            <person name="Finn R."/>
            <person name="Kale V."/>
            <person name="Holt S."/>
            <person name="Cochrane G."/>
            <person name="Meng A."/>
            <person name="Brown T."/>
            <person name="Cohen L."/>
        </authorList>
    </citation>
    <scope>NUCLEOTIDE SEQUENCE</scope>
    <source>
        <strain evidence="3">GSBS06</strain>
    </source>
</reference>
<dbReference type="InterPro" id="IPR012132">
    <property type="entry name" value="GMC_OxRdtase"/>
</dbReference>
<protein>
    <recommendedName>
        <fullName evidence="2">Glucose-methanol-choline oxidoreductase C-terminal domain-containing protein</fullName>
    </recommendedName>
</protein>
<evidence type="ECO:0000256" key="1">
    <source>
        <dbReference type="ARBA" id="ARBA00010790"/>
    </source>
</evidence>
<dbReference type="Gene3D" id="3.50.50.60">
    <property type="entry name" value="FAD/NAD(P)-binding domain"/>
    <property type="match status" value="1"/>
</dbReference>
<dbReference type="EMBL" id="HBIN01019294">
    <property type="protein sequence ID" value="CAE0444677.1"/>
    <property type="molecule type" value="Transcribed_RNA"/>
</dbReference>
<dbReference type="GO" id="GO:0016614">
    <property type="term" value="F:oxidoreductase activity, acting on CH-OH group of donors"/>
    <property type="evidence" value="ECO:0007669"/>
    <property type="project" value="InterPro"/>
</dbReference>
<sequence>MHYQIQSGPLAMAPSQLGLFAKSCESVETPDLEYHVQPLSLDSFNEPMHNFPGLTASVCNLRPTSRGSVSLTSPDVLKKPDIDPNYLNTENDKAVAANSLKLTRKILQARSFQHYEPEEYFPGKEIQTDEELTRAAGNIATSIFHPVGTCKMGKESDTMAVVDPRLRLYKHTGIRIVDASIMPTITSGNTNSPTVMIAEKAADMILQDNQAS</sequence>
<feature type="domain" description="Glucose-methanol-choline oxidoreductase C-terminal" evidence="2">
    <location>
        <begin position="63"/>
        <end position="198"/>
    </location>
</feature>
<name>A0A7S3PMU7_9STRA</name>
<dbReference type="AlphaFoldDB" id="A0A7S3PMU7"/>
<dbReference type="InterPro" id="IPR036188">
    <property type="entry name" value="FAD/NAD-bd_sf"/>
</dbReference>
<evidence type="ECO:0000313" key="3">
    <source>
        <dbReference type="EMBL" id="CAE0444677.1"/>
    </source>
</evidence>
<dbReference type="SUPFAM" id="SSF54373">
    <property type="entry name" value="FAD-linked reductases, C-terminal domain"/>
    <property type="match status" value="1"/>
</dbReference>
<dbReference type="PANTHER" id="PTHR11552">
    <property type="entry name" value="GLUCOSE-METHANOL-CHOLINE GMC OXIDOREDUCTASE"/>
    <property type="match status" value="1"/>
</dbReference>
<dbReference type="GO" id="GO:0050660">
    <property type="term" value="F:flavin adenine dinucleotide binding"/>
    <property type="evidence" value="ECO:0007669"/>
    <property type="project" value="InterPro"/>
</dbReference>
<dbReference type="PANTHER" id="PTHR11552:SF147">
    <property type="entry name" value="CHOLINE DEHYDROGENASE, MITOCHONDRIAL"/>
    <property type="match status" value="1"/>
</dbReference>
<organism evidence="3">
    <name type="scientific">Aplanochytrium stocchinoi</name>
    <dbReference type="NCBI Taxonomy" id="215587"/>
    <lineage>
        <taxon>Eukaryota</taxon>
        <taxon>Sar</taxon>
        <taxon>Stramenopiles</taxon>
        <taxon>Bigyra</taxon>
        <taxon>Labyrinthulomycetes</taxon>
        <taxon>Thraustochytrida</taxon>
        <taxon>Thraustochytriidae</taxon>
        <taxon>Aplanochytrium</taxon>
    </lineage>
</organism>
<dbReference type="SUPFAM" id="SSF51905">
    <property type="entry name" value="FAD/NAD(P)-binding domain"/>
    <property type="match status" value="1"/>
</dbReference>
<proteinExistence type="inferred from homology"/>
<comment type="similarity">
    <text evidence="1">Belongs to the GMC oxidoreductase family.</text>
</comment>
<dbReference type="InterPro" id="IPR007867">
    <property type="entry name" value="GMC_OxRtase_C"/>
</dbReference>
<accession>A0A7S3PMU7</accession>
<gene>
    <name evidence="3" type="ORF">ASTO00021_LOCUS14722</name>
</gene>
<evidence type="ECO:0000259" key="2">
    <source>
        <dbReference type="Pfam" id="PF05199"/>
    </source>
</evidence>
<dbReference type="Gene3D" id="3.30.410.40">
    <property type="match status" value="1"/>
</dbReference>